<feature type="transmembrane region" description="Helical" evidence="9">
    <location>
        <begin position="233"/>
        <end position="252"/>
    </location>
</feature>
<dbReference type="PROSITE" id="PS50928">
    <property type="entry name" value="ABC_TM1"/>
    <property type="match status" value="1"/>
</dbReference>
<evidence type="ECO:0000313" key="11">
    <source>
        <dbReference type="EMBL" id="MQT47423.1"/>
    </source>
</evidence>
<feature type="transmembrane region" description="Helical" evidence="9">
    <location>
        <begin position="104"/>
        <end position="122"/>
    </location>
</feature>
<accession>A0A6A7YND5</accession>
<dbReference type="Pfam" id="PF00528">
    <property type="entry name" value="BPD_transp_1"/>
    <property type="match status" value="1"/>
</dbReference>
<dbReference type="EMBL" id="WIWJ01000018">
    <property type="protein sequence ID" value="MQT47423.1"/>
    <property type="molecule type" value="Genomic_DNA"/>
</dbReference>
<dbReference type="PANTHER" id="PTHR30614:SF0">
    <property type="entry name" value="L-CYSTINE TRANSPORT SYSTEM PERMEASE PROTEIN TCYL"/>
    <property type="match status" value="1"/>
</dbReference>
<dbReference type="SUPFAM" id="SSF161098">
    <property type="entry name" value="MetI-like"/>
    <property type="match status" value="1"/>
</dbReference>
<gene>
    <name evidence="12" type="ORF">GHO39_13180</name>
    <name evidence="11" type="ORF">GHO40_11875</name>
</gene>
<dbReference type="AlphaFoldDB" id="A0A6A7YND5"/>
<dbReference type="InterPro" id="IPR000515">
    <property type="entry name" value="MetI-like"/>
</dbReference>
<keyword evidence="3 9" id="KW-0813">Transport</keyword>
<dbReference type="GO" id="GO:0043190">
    <property type="term" value="C:ATP-binding cassette (ABC) transporter complex"/>
    <property type="evidence" value="ECO:0007669"/>
    <property type="project" value="InterPro"/>
</dbReference>
<comment type="similarity">
    <text evidence="2">Belongs to the binding-protein-dependent transport system permease family. HisMQ subfamily.</text>
</comment>
<sequence length="267" mass="29774">MSPLTLLSQRIRPPLNASRFIALGVLWLAAGVGVGAVAWVYRDIIALLLNWTPALARGFALNILMGVVAMLAATVFGTLLGCLQVSLHRGLRQMAVLLTQLLRNAPWLVVVFLVMNLLPFEFQALDRWWQIPDWLKAALGLGLAGSGYVSEIVRGGIRSIPVAQWEAAASLALPRRKSLRLVILPQALRSMVPPWMSLYCAVTMATSLANLMGVEELMTSLQLRLTGQTRPDLLLPAYLYVFVAFFIYIYPISRYSRYLERKWSLYS</sequence>
<keyword evidence="6" id="KW-0029">Amino-acid transport</keyword>
<feature type="domain" description="ABC transmembrane type-1" evidence="10">
    <location>
        <begin position="59"/>
        <end position="251"/>
    </location>
</feature>
<dbReference type="InterPro" id="IPR035906">
    <property type="entry name" value="MetI-like_sf"/>
</dbReference>
<evidence type="ECO:0000256" key="7">
    <source>
        <dbReference type="ARBA" id="ARBA00022989"/>
    </source>
</evidence>
<evidence type="ECO:0000313" key="12">
    <source>
        <dbReference type="EMBL" id="MQT90075.1"/>
    </source>
</evidence>
<name>A0A6A7YND5_9PSED</name>
<dbReference type="InterPro" id="IPR043429">
    <property type="entry name" value="ArtM/GltK/GlnP/TcyL/YhdX-like"/>
</dbReference>
<feature type="transmembrane region" description="Helical" evidence="9">
    <location>
        <begin position="20"/>
        <end position="41"/>
    </location>
</feature>
<dbReference type="Gene3D" id="1.10.3720.10">
    <property type="entry name" value="MetI-like"/>
    <property type="match status" value="1"/>
</dbReference>
<evidence type="ECO:0000259" key="10">
    <source>
        <dbReference type="PROSITE" id="PS50928"/>
    </source>
</evidence>
<organism evidence="11 13">
    <name type="scientific">Pseudomonas helleri</name>
    <dbReference type="NCBI Taxonomy" id="1608996"/>
    <lineage>
        <taxon>Bacteria</taxon>
        <taxon>Pseudomonadati</taxon>
        <taxon>Pseudomonadota</taxon>
        <taxon>Gammaproteobacteria</taxon>
        <taxon>Pseudomonadales</taxon>
        <taxon>Pseudomonadaceae</taxon>
        <taxon>Pseudomonas</taxon>
    </lineage>
</organism>
<dbReference type="PANTHER" id="PTHR30614">
    <property type="entry name" value="MEMBRANE COMPONENT OF AMINO ACID ABC TRANSPORTER"/>
    <property type="match status" value="1"/>
</dbReference>
<dbReference type="Proteomes" id="UP000489190">
    <property type="component" value="Unassembled WGS sequence"/>
</dbReference>
<evidence type="ECO:0000256" key="1">
    <source>
        <dbReference type="ARBA" id="ARBA00004429"/>
    </source>
</evidence>
<feature type="transmembrane region" description="Helical" evidence="9">
    <location>
        <begin position="195"/>
        <end position="213"/>
    </location>
</feature>
<dbReference type="NCBIfam" id="TIGR01726">
    <property type="entry name" value="HEQRo_perm_3TM"/>
    <property type="match status" value="1"/>
</dbReference>
<dbReference type="Proteomes" id="UP000441404">
    <property type="component" value="Unassembled WGS sequence"/>
</dbReference>
<evidence type="ECO:0000256" key="2">
    <source>
        <dbReference type="ARBA" id="ARBA00010072"/>
    </source>
</evidence>
<evidence type="ECO:0000256" key="6">
    <source>
        <dbReference type="ARBA" id="ARBA00022970"/>
    </source>
</evidence>
<keyword evidence="5 9" id="KW-0812">Transmembrane</keyword>
<feature type="transmembrane region" description="Helical" evidence="9">
    <location>
        <begin position="61"/>
        <end position="83"/>
    </location>
</feature>
<evidence type="ECO:0000313" key="13">
    <source>
        <dbReference type="Proteomes" id="UP000441404"/>
    </source>
</evidence>
<dbReference type="GO" id="GO:0006865">
    <property type="term" value="P:amino acid transport"/>
    <property type="evidence" value="ECO:0007669"/>
    <property type="project" value="UniProtKB-KW"/>
</dbReference>
<keyword evidence="7 9" id="KW-1133">Transmembrane helix</keyword>
<protein>
    <submittedName>
        <fullName evidence="11">ABC transporter permease subunit</fullName>
    </submittedName>
</protein>
<evidence type="ECO:0000256" key="3">
    <source>
        <dbReference type="ARBA" id="ARBA00022448"/>
    </source>
</evidence>
<dbReference type="CDD" id="cd06261">
    <property type="entry name" value="TM_PBP2"/>
    <property type="match status" value="1"/>
</dbReference>
<proteinExistence type="inferred from homology"/>
<dbReference type="RefSeq" id="WP_153328726.1">
    <property type="nucleotide sequence ID" value="NZ_WIWI01000031.1"/>
</dbReference>
<dbReference type="EMBL" id="WIWI01000031">
    <property type="protein sequence ID" value="MQT90075.1"/>
    <property type="molecule type" value="Genomic_DNA"/>
</dbReference>
<comment type="caution">
    <text evidence="11">The sequence shown here is derived from an EMBL/GenBank/DDBJ whole genome shotgun (WGS) entry which is preliminary data.</text>
</comment>
<keyword evidence="8 9" id="KW-0472">Membrane</keyword>
<comment type="subcellular location">
    <subcellularLocation>
        <location evidence="1">Cell inner membrane</location>
        <topology evidence="1">Multi-pass membrane protein</topology>
    </subcellularLocation>
    <subcellularLocation>
        <location evidence="9">Cell membrane</location>
        <topology evidence="9">Multi-pass membrane protein</topology>
    </subcellularLocation>
</comment>
<evidence type="ECO:0000256" key="5">
    <source>
        <dbReference type="ARBA" id="ARBA00022692"/>
    </source>
</evidence>
<evidence type="ECO:0000256" key="4">
    <source>
        <dbReference type="ARBA" id="ARBA00022475"/>
    </source>
</evidence>
<keyword evidence="4" id="KW-1003">Cell membrane</keyword>
<dbReference type="GO" id="GO:0022857">
    <property type="term" value="F:transmembrane transporter activity"/>
    <property type="evidence" value="ECO:0007669"/>
    <property type="project" value="InterPro"/>
</dbReference>
<evidence type="ECO:0000256" key="9">
    <source>
        <dbReference type="RuleBase" id="RU363032"/>
    </source>
</evidence>
<reference evidence="13 14" key="1">
    <citation type="submission" date="2019-10" db="EMBL/GenBank/DDBJ databases">
        <title>Evaluation of single-gene subtyping targets for Pseudomonas.</title>
        <authorList>
            <person name="Reichler S.J."/>
            <person name="Orsi R.H."/>
            <person name="Wiedmann M."/>
            <person name="Martin N.H."/>
            <person name="Murphy S.I."/>
        </authorList>
    </citation>
    <scope>NUCLEOTIDE SEQUENCE [LARGE SCALE GENOMIC DNA]</scope>
    <source>
        <strain evidence="12 14">FSL R10-3254</strain>
        <strain evidence="11 13">FSL R10-3257</strain>
    </source>
</reference>
<evidence type="ECO:0000313" key="14">
    <source>
        <dbReference type="Proteomes" id="UP000489190"/>
    </source>
</evidence>
<dbReference type="InterPro" id="IPR010065">
    <property type="entry name" value="AA_ABC_transptr_permease_3TM"/>
</dbReference>
<evidence type="ECO:0000256" key="8">
    <source>
        <dbReference type="ARBA" id="ARBA00023136"/>
    </source>
</evidence>